<comment type="caution">
    <text evidence="2">The sequence shown here is derived from an EMBL/GenBank/DDBJ whole genome shotgun (WGS) entry which is preliminary data.</text>
</comment>
<reference evidence="2 3" key="1">
    <citation type="submission" date="2020-08" db="EMBL/GenBank/DDBJ databases">
        <title>A Genomic Blueprint of the Chicken Gut Microbiome.</title>
        <authorList>
            <person name="Gilroy R."/>
            <person name="Ravi A."/>
            <person name="Getino M."/>
            <person name="Pursley I."/>
            <person name="Horton D.L."/>
            <person name="Alikhan N.-F."/>
            <person name="Baker D."/>
            <person name="Gharbi K."/>
            <person name="Hall N."/>
            <person name="Watson M."/>
            <person name="Adriaenssens E.M."/>
            <person name="Foster-Nyarko E."/>
            <person name="Jarju S."/>
            <person name="Secka A."/>
            <person name="Antonio M."/>
            <person name="Oren A."/>
            <person name="Chaudhuri R."/>
            <person name="La Ragione R.M."/>
            <person name="Hildebrand F."/>
            <person name="Pallen M.J."/>
        </authorList>
    </citation>
    <scope>NUCLEOTIDE SEQUENCE [LARGE SCALE GENOMIC DNA]</scope>
    <source>
        <strain evidence="2 3">Sa3CVN1</strain>
    </source>
</reference>
<evidence type="ECO:0000313" key="3">
    <source>
        <dbReference type="Proteomes" id="UP000627781"/>
    </source>
</evidence>
<organism evidence="2 3">
    <name type="scientific">Clostridium cibarium</name>
    <dbReference type="NCBI Taxonomy" id="2762247"/>
    <lineage>
        <taxon>Bacteria</taxon>
        <taxon>Bacillati</taxon>
        <taxon>Bacillota</taxon>
        <taxon>Clostridia</taxon>
        <taxon>Eubacteriales</taxon>
        <taxon>Clostridiaceae</taxon>
        <taxon>Clostridium</taxon>
    </lineage>
</organism>
<gene>
    <name evidence="2" type="ORF">H9661_17520</name>
</gene>
<dbReference type="EMBL" id="JACSRA010000037">
    <property type="protein sequence ID" value="MBD7913153.1"/>
    <property type="molecule type" value="Genomic_DNA"/>
</dbReference>
<protein>
    <submittedName>
        <fullName evidence="2">Uncharacterized protein</fullName>
    </submittedName>
</protein>
<feature type="transmembrane region" description="Helical" evidence="1">
    <location>
        <begin position="21"/>
        <end position="39"/>
    </location>
</feature>
<sequence length="63" mass="7087">MKSGNSGGLKVKKVNRIISESIRIKLIISGNLILCIFLYTCRDTSCPNPVLTRIEHISRKNDE</sequence>
<proteinExistence type="predicted"/>
<evidence type="ECO:0000256" key="1">
    <source>
        <dbReference type="SAM" id="Phobius"/>
    </source>
</evidence>
<name>A0ABR8PYA6_9CLOT</name>
<dbReference type="Proteomes" id="UP000627781">
    <property type="component" value="Unassembled WGS sequence"/>
</dbReference>
<keyword evidence="3" id="KW-1185">Reference proteome</keyword>
<keyword evidence="1" id="KW-0472">Membrane</keyword>
<keyword evidence="1" id="KW-1133">Transmembrane helix</keyword>
<evidence type="ECO:0000313" key="2">
    <source>
        <dbReference type="EMBL" id="MBD7913153.1"/>
    </source>
</evidence>
<accession>A0ABR8PYA6</accession>
<keyword evidence="1" id="KW-0812">Transmembrane</keyword>